<proteinExistence type="predicted"/>
<dbReference type="EMBL" id="BAAANS010000129">
    <property type="protein sequence ID" value="GAA2126834.1"/>
    <property type="molecule type" value="Genomic_DNA"/>
</dbReference>
<evidence type="ECO:0000313" key="1">
    <source>
        <dbReference type="EMBL" id="GAA2126834.1"/>
    </source>
</evidence>
<organism evidence="1 2">
    <name type="scientific">Kitasatospora saccharophila</name>
    <dbReference type="NCBI Taxonomy" id="407973"/>
    <lineage>
        <taxon>Bacteria</taxon>
        <taxon>Bacillati</taxon>
        <taxon>Actinomycetota</taxon>
        <taxon>Actinomycetes</taxon>
        <taxon>Kitasatosporales</taxon>
        <taxon>Streptomycetaceae</taxon>
        <taxon>Kitasatospora</taxon>
    </lineage>
</organism>
<name>A0ABP5K8Q2_9ACTN</name>
<dbReference type="Proteomes" id="UP001500897">
    <property type="component" value="Unassembled WGS sequence"/>
</dbReference>
<accession>A0ABP5K8Q2</accession>
<evidence type="ECO:0000313" key="2">
    <source>
        <dbReference type="Proteomes" id="UP001500897"/>
    </source>
</evidence>
<keyword evidence="2" id="KW-1185">Reference proteome</keyword>
<sequence length="227" mass="25022">MLRLSTWGSAYEQRCEMAAAELRQAVDGPTRPVWVLVPLESIGPLRFGTCLNDVAALLPGMIELRRFQADPHYPHILGAQFGVGPEAPCVYTYFDDAGRLFCVAVDAAWGPQVTLDGLELTSCVPADLEQILVDASRSGTLDVSYGPRGNPGANGLGLVVRVQETADGVVTRPVLVGRDWADRCVDDWEGRIPECEWVGRQWSYPGHSEHWPPPGYAPNWHDWQPPF</sequence>
<protein>
    <recommendedName>
        <fullName evidence="3">SUKH-4 immunity protein of toxin-antitoxin system</fullName>
    </recommendedName>
</protein>
<comment type="caution">
    <text evidence="1">The sequence shown here is derived from an EMBL/GenBank/DDBJ whole genome shotgun (WGS) entry which is preliminary data.</text>
</comment>
<evidence type="ECO:0008006" key="3">
    <source>
        <dbReference type="Google" id="ProtNLM"/>
    </source>
</evidence>
<reference evidence="2" key="1">
    <citation type="journal article" date="2019" name="Int. J. Syst. Evol. Microbiol.">
        <title>The Global Catalogue of Microorganisms (GCM) 10K type strain sequencing project: providing services to taxonomists for standard genome sequencing and annotation.</title>
        <authorList>
            <consortium name="The Broad Institute Genomics Platform"/>
            <consortium name="The Broad Institute Genome Sequencing Center for Infectious Disease"/>
            <person name="Wu L."/>
            <person name="Ma J."/>
        </authorList>
    </citation>
    <scope>NUCLEOTIDE SEQUENCE [LARGE SCALE GENOMIC DNA]</scope>
    <source>
        <strain evidence="2">JCM 14559</strain>
    </source>
</reference>
<gene>
    <name evidence="1" type="ORF">GCM10009759_79370</name>
</gene>